<keyword evidence="6 10" id="KW-1133">Transmembrane helix</keyword>
<feature type="transmembrane region" description="Helical" evidence="10">
    <location>
        <begin position="348"/>
        <end position="365"/>
    </location>
</feature>
<dbReference type="InterPro" id="IPR024024">
    <property type="entry name" value="DltB"/>
</dbReference>
<dbReference type="GO" id="GO:0005886">
    <property type="term" value="C:plasma membrane"/>
    <property type="evidence" value="ECO:0007669"/>
    <property type="project" value="UniProtKB-SubCell"/>
</dbReference>
<organism evidence="11 12">
    <name type="scientific">Mammaliicoccus sciuri</name>
    <name type="common">Staphylococcus sciuri</name>
    <dbReference type="NCBI Taxonomy" id="1296"/>
    <lineage>
        <taxon>Bacteria</taxon>
        <taxon>Bacillati</taxon>
        <taxon>Bacillota</taxon>
        <taxon>Bacilli</taxon>
        <taxon>Bacillales</taxon>
        <taxon>Staphylococcaceae</taxon>
        <taxon>Mammaliicoccus</taxon>
    </lineage>
</organism>
<keyword evidence="5 10" id="KW-0812">Transmembrane</keyword>
<dbReference type="PIRSF" id="PIRSF500216">
    <property type="entry name" value="DltB"/>
    <property type="match status" value="1"/>
</dbReference>
<feature type="transmembrane region" description="Helical" evidence="10">
    <location>
        <begin position="6"/>
        <end position="26"/>
    </location>
</feature>
<dbReference type="PANTHER" id="PTHR13285:SF23">
    <property type="entry name" value="TEICHOIC ACID D-ALANYLTRANSFERASE"/>
    <property type="match status" value="1"/>
</dbReference>
<name>A0AAI8GUE2_MAMSC</name>
<evidence type="ECO:0000256" key="7">
    <source>
        <dbReference type="ARBA" id="ARBA00023136"/>
    </source>
</evidence>
<gene>
    <name evidence="11" type="primary">dltB</name>
    <name evidence="11" type="ORF">CEP64_09025</name>
</gene>
<dbReference type="InterPro" id="IPR051085">
    <property type="entry name" value="MB_O-acyltransferase"/>
</dbReference>
<reference evidence="12" key="1">
    <citation type="submission" date="2017-06" db="EMBL/GenBank/DDBJ databases">
        <title>FDA dAtabase for Regulatory Grade micrObial Sequences (FDA-ARGOS): Supporting development and validation of Infectious Disease Dx tests.</title>
        <authorList>
            <person name="Goldberg B."/>
            <person name="Campos J."/>
            <person name="Tallon L."/>
            <person name="Sadzewicz L."/>
            <person name="Sengamalay N."/>
            <person name="Ott S."/>
            <person name="Godinez A."/>
            <person name="Nagaraj S."/>
            <person name="Vavikolanu K."/>
            <person name="Nadendla S."/>
            <person name="George J."/>
            <person name="Geyer C."/>
            <person name="Sichtig H."/>
        </authorList>
    </citation>
    <scope>NUCLEOTIDE SEQUENCE [LARGE SCALE GENOMIC DNA]</scope>
    <source>
        <strain evidence="12">FDAARGOS_285</strain>
    </source>
</reference>
<feature type="transmembrane region" description="Helical" evidence="10">
    <location>
        <begin position="200"/>
        <end position="222"/>
    </location>
</feature>
<evidence type="ECO:0000256" key="2">
    <source>
        <dbReference type="ARBA" id="ARBA00010323"/>
    </source>
</evidence>
<feature type="transmembrane region" description="Helical" evidence="10">
    <location>
        <begin position="92"/>
        <end position="110"/>
    </location>
</feature>
<keyword evidence="7 9" id="KW-0472">Membrane</keyword>
<evidence type="ECO:0000256" key="10">
    <source>
        <dbReference type="SAM" id="Phobius"/>
    </source>
</evidence>
<dbReference type="RefSeq" id="WP_088592461.1">
    <property type="nucleotide sequence ID" value="NZ_CP022046.2"/>
</dbReference>
<evidence type="ECO:0000256" key="3">
    <source>
        <dbReference type="ARBA" id="ARBA00022475"/>
    </source>
</evidence>
<evidence type="ECO:0000313" key="11">
    <source>
        <dbReference type="EMBL" id="ASE34724.1"/>
    </source>
</evidence>
<dbReference type="Pfam" id="PF03062">
    <property type="entry name" value="MBOAT"/>
    <property type="match status" value="1"/>
</dbReference>
<evidence type="ECO:0000256" key="1">
    <source>
        <dbReference type="ARBA" id="ARBA00004651"/>
    </source>
</evidence>
<dbReference type="InterPro" id="IPR004299">
    <property type="entry name" value="MBOAT_fam"/>
</dbReference>
<feature type="transmembrane region" description="Helical" evidence="10">
    <location>
        <begin position="324"/>
        <end position="342"/>
    </location>
</feature>
<proteinExistence type="inferred from homology"/>
<keyword evidence="4 9" id="KW-0808">Transferase</keyword>
<evidence type="ECO:0000256" key="8">
    <source>
        <dbReference type="ARBA" id="ARBA00023315"/>
    </source>
</evidence>
<feature type="transmembrane region" description="Helical" evidence="10">
    <location>
        <begin position="377"/>
        <end position="400"/>
    </location>
</feature>
<dbReference type="InterPro" id="IPR024194">
    <property type="entry name" value="Ac/AlaTfrase_AlgI/DltB"/>
</dbReference>
<dbReference type="NCBIfam" id="TIGR04091">
    <property type="entry name" value="LTA_dltB"/>
    <property type="match status" value="1"/>
</dbReference>
<dbReference type="AlphaFoldDB" id="A0AAI8GUE2"/>
<feature type="transmembrane region" description="Helical" evidence="10">
    <location>
        <begin position="130"/>
        <end position="148"/>
    </location>
</feature>
<dbReference type="EC" id="2.3.1.-" evidence="9"/>
<dbReference type="GO" id="GO:0070395">
    <property type="term" value="P:lipoteichoic acid biosynthetic process"/>
    <property type="evidence" value="ECO:0007669"/>
    <property type="project" value="UniProtKB-UniRule"/>
</dbReference>
<dbReference type="PIRSF" id="PIRSF016636">
    <property type="entry name" value="AlgI_DltB"/>
    <property type="match status" value="1"/>
</dbReference>
<evidence type="ECO:0000256" key="9">
    <source>
        <dbReference type="PIRNR" id="PIRNR016636"/>
    </source>
</evidence>
<keyword evidence="8 9" id="KW-0012">Acyltransferase</keyword>
<sequence>MTPYGDFTYFYICLILMLPVIILGLIGKKSLIYNRVITLIMLVLIFSDDSKNLFDNQYLSYQLIFFALYVCYQVVLIRTYNTLVKKTNNFKLYVSAIFLSILPLIIVKVLQSSWLGTHQLTIHGNRVIEFIGFLGISYIAFKSIQLIMEIRDSRIKSIDTMKLIDFITFFPTISSGPIDRYKRFIKDEEKTIEPEKYYDMLIKAIHMVFMGFLYKYIIAYYINEYVIKLVPIDTDPTFLNYLYYMYGYSFYLFFDFAGYSLFAIAFSYLFGVQTPVNFNQPFKAKNIKDFWNRWHMSLSFWFRDCVYMRFVFWVSKEKLLKDKLLISNLGFFLNFFIMGIWHGIEWHYILYGLYHALLFIGYGYYEQWRKKHPIKMNPSIMNIVAILITFHCIAFGFLLFSGKLIH</sequence>
<feature type="transmembrane region" description="Helical" evidence="10">
    <location>
        <begin position="31"/>
        <end position="47"/>
    </location>
</feature>
<dbReference type="EMBL" id="CP022046">
    <property type="protein sequence ID" value="ASE34724.1"/>
    <property type="molecule type" value="Genomic_DNA"/>
</dbReference>
<comment type="function">
    <text evidence="9">O-acyltransferase that catalyzes D-alanylation of both teichoic acid and lipoteichoic acid (LTA). D-alanylation of LTA plays an important role in modulating the properties of the cell wall in Gram-positive bacteria, influencing the net charge of the cell wall. Catalyzes D-alanylation from DltC carrier protein.</text>
</comment>
<evidence type="ECO:0000256" key="5">
    <source>
        <dbReference type="ARBA" id="ARBA00022692"/>
    </source>
</evidence>
<evidence type="ECO:0000313" key="12">
    <source>
        <dbReference type="Proteomes" id="UP000197058"/>
    </source>
</evidence>
<dbReference type="KEGG" id="sscu:CEP64_09025"/>
<dbReference type="Proteomes" id="UP000197058">
    <property type="component" value="Chromosome"/>
</dbReference>
<evidence type="ECO:0000256" key="6">
    <source>
        <dbReference type="ARBA" id="ARBA00022989"/>
    </source>
</evidence>
<feature type="transmembrane region" description="Helical" evidence="10">
    <location>
        <begin position="59"/>
        <end position="80"/>
    </location>
</feature>
<evidence type="ECO:0000256" key="4">
    <source>
        <dbReference type="ARBA" id="ARBA00022679"/>
    </source>
</evidence>
<keyword evidence="3 9" id="KW-1003">Cell membrane</keyword>
<dbReference type="GO" id="GO:0016746">
    <property type="term" value="F:acyltransferase activity"/>
    <property type="evidence" value="ECO:0007669"/>
    <property type="project" value="UniProtKB-KW"/>
</dbReference>
<feature type="transmembrane region" description="Helical" evidence="10">
    <location>
        <begin position="242"/>
        <end position="270"/>
    </location>
</feature>
<protein>
    <recommendedName>
        <fullName evidence="9">Teichoic acid D-alanyltransferase</fullName>
        <ecNumber evidence="9">2.3.1.-</ecNumber>
    </recommendedName>
</protein>
<dbReference type="PANTHER" id="PTHR13285">
    <property type="entry name" value="ACYLTRANSFERASE"/>
    <property type="match status" value="1"/>
</dbReference>
<comment type="pathway">
    <text evidence="9">Cell wall biogenesis; lipoteichoic acid biosynthesis.</text>
</comment>
<accession>A0AAI8GUE2</accession>
<comment type="similarity">
    <text evidence="2 9">Belongs to the membrane-bound acyltransferase family.</text>
</comment>
<comment type="subcellular location">
    <subcellularLocation>
        <location evidence="1">Cell membrane</location>
        <topology evidence="1">Multi-pass membrane protein</topology>
    </subcellularLocation>
</comment>